<name>A0A2N0NS72_9GLOM</name>
<dbReference type="EMBL" id="LLXJ01003213">
    <property type="protein sequence ID" value="PKB97427.1"/>
    <property type="molecule type" value="Genomic_DNA"/>
</dbReference>
<evidence type="ECO:0000313" key="1">
    <source>
        <dbReference type="EMBL" id="PKB97427.1"/>
    </source>
</evidence>
<protein>
    <submittedName>
        <fullName evidence="1">Uncharacterized protein</fullName>
    </submittedName>
</protein>
<reference evidence="1 2" key="2">
    <citation type="submission" date="2017-09" db="EMBL/GenBank/DDBJ databases">
        <title>Extensive intraspecific genome diversity in a model arbuscular mycorrhizal fungus.</title>
        <authorList>
            <person name="Chen E.C."/>
            <person name="Morin E."/>
            <person name="Beaudet D."/>
            <person name="Noel J."/>
            <person name="Ndikumana S."/>
            <person name="Charron P."/>
            <person name="St-Onge C."/>
            <person name="Giorgi J."/>
            <person name="Grigoriev I.V."/>
            <person name="Roux C."/>
            <person name="Martin F.M."/>
            <person name="Corradi N."/>
        </authorList>
    </citation>
    <scope>NUCLEOTIDE SEQUENCE [LARGE SCALE GENOMIC DNA]</scope>
    <source>
        <strain evidence="1 2">A5</strain>
    </source>
</reference>
<gene>
    <name evidence="1" type="ORF">RhiirA5_433183</name>
</gene>
<organism evidence="1 2">
    <name type="scientific">Rhizophagus irregularis</name>
    <dbReference type="NCBI Taxonomy" id="588596"/>
    <lineage>
        <taxon>Eukaryota</taxon>
        <taxon>Fungi</taxon>
        <taxon>Fungi incertae sedis</taxon>
        <taxon>Mucoromycota</taxon>
        <taxon>Glomeromycotina</taxon>
        <taxon>Glomeromycetes</taxon>
        <taxon>Glomerales</taxon>
        <taxon>Glomeraceae</taxon>
        <taxon>Rhizophagus</taxon>
    </lineage>
</organism>
<dbReference type="Proteomes" id="UP000232722">
    <property type="component" value="Unassembled WGS sequence"/>
</dbReference>
<proteinExistence type="predicted"/>
<reference evidence="1 2" key="1">
    <citation type="submission" date="2016-04" db="EMBL/GenBank/DDBJ databases">
        <title>Genome analyses suggest a sexual origin of heterokaryosis in a supposedly ancient asexual fungus.</title>
        <authorList>
            <person name="Ropars J."/>
            <person name="Sedzielewska K."/>
            <person name="Noel J."/>
            <person name="Charron P."/>
            <person name="Farinelli L."/>
            <person name="Marton T."/>
            <person name="Kruger M."/>
            <person name="Pelin A."/>
            <person name="Brachmann A."/>
            <person name="Corradi N."/>
        </authorList>
    </citation>
    <scope>NUCLEOTIDE SEQUENCE [LARGE SCALE GENOMIC DNA]</scope>
    <source>
        <strain evidence="1 2">A5</strain>
    </source>
</reference>
<dbReference type="VEuPathDB" id="FungiDB:RhiirFUN_000826"/>
<dbReference type="PANTHER" id="PTHR31424:SF5">
    <property type="entry name" value="APPLE DOMAIN-CONTAINING PROTEIN"/>
    <property type="match status" value="1"/>
</dbReference>
<evidence type="ECO:0000313" key="2">
    <source>
        <dbReference type="Proteomes" id="UP000232722"/>
    </source>
</evidence>
<sequence length="553" mass="63557">MAGTTVRVPIAETTFSNRVFIHDYPRSSKIEAHFQSNERLYISYYNIISLGTYPSTLKLTQKSKNNASQYPIPDDYIVETEFSERNLICKTKYISVSKVCYTINWKIGHAEWSVSSTQSSTAVVNTFLQKINLKSSTKSSGPRLFGFDIEPLYHARLQIGFRPVTAVTTEVNNRKRPLEDITSRSQQNKRFNSFGRDVQKAVDELIVKHKLTNLSGEPILYLQHIGFDCKENQVCINFKDSNSMTIQTKLDAIVRVCDEALLSRDGYRHLAAVVPSLFREYLVADRQNKINKLINTQIHVEIFNIEDIDQFNGDNNSDERASDTLVNNYEVGNGAYCSLSTLLKILIPVWKGRENPVIIPGDILHIKLGGDGRNVGRKQNHVMVTFCLLNEKDDVLKPNHQYSICLYIGKEKYETLDKVGKIFALQLADLKENGIIDDDGVHWPVEFYFSGDWKFTYIILGLNAPNSEYFCLFCECDAKSRHNMDLFWMPTGNTKGKKRASLFPVIDLLNYIPDELHILLRISDILMECLFRDLFKKNDFERNFKEKIEKKNE</sequence>
<accession>A0A2N0NS72</accession>
<dbReference type="VEuPathDB" id="FungiDB:FUN_022291"/>
<dbReference type="PANTHER" id="PTHR31424">
    <property type="entry name" value="PROTEIN CBG23806"/>
    <property type="match status" value="1"/>
</dbReference>
<dbReference type="VEuPathDB" id="FungiDB:RhiirA1_505669"/>
<comment type="caution">
    <text evidence="1">The sequence shown here is derived from an EMBL/GenBank/DDBJ whole genome shotgun (WGS) entry which is preliminary data.</text>
</comment>
<dbReference type="AlphaFoldDB" id="A0A2N0NS72"/>